<dbReference type="InterPro" id="IPR011066">
    <property type="entry name" value="MscS_channel_C_sf"/>
</dbReference>
<evidence type="ECO:0000256" key="7">
    <source>
        <dbReference type="SAM" id="MobiDB-lite"/>
    </source>
</evidence>
<evidence type="ECO:0000313" key="14">
    <source>
        <dbReference type="Proteomes" id="UP000326202"/>
    </source>
</evidence>
<proteinExistence type="inferred from homology"/>
<evidence type="ECO:0000313" key="13">
    <source>
        <dbReference type="EMBL" id="QEX16395.1"/>
    </source>
</evidence>
<comment type="subcellular location">
    <subcellularLocation>
        <location evidence="1">Cell membrane</location>
        <topology evidence="1">Multi-pass membrane protein</topology>
    </subcellularLocation>
</comment>
<feature type="chain" id="PRO_5023890718" evidence="9">
    <location>
        <begin position="42"/>
        <end position="776"/>
    </location>
</feature>
<dbReference type="AlphaFoldDB" id="A0A5J6MIR6"/>
<evidence type="ECO:0000256" key="2">
    <source>
        <dbReference type="ARBA" id="ARBA00008017"/>
    </source>
</evidence>
<evidence type="ECO:0000259" key="10">
    <source>
        <dbReference type="Pfam" id="PF00924"/>
    </source>
</evidence>
<feature type="transmembrane region" description="Helical" evidence="8">
    <location>
        <begin position="328"/>
        <end position="349"/>
    </location>
</feature>
<feature type="transmembrane region" description="Helical" evidence="8">
    <location>
        <begin position="252"/>
        <end position="277"/>
    </location>
</feature>
<feature type="transmembrane region" description="Helical" evidence="8">
    <location>
        <begin position="221"/>
        <end position="246"/>
    </location>
</feature>
<feature type="transmembrane region" description="Helical" evidence="8">
    <location>
        <begin position="378"/>
        <end position="396"/>
    </location>
</feature>
<keyword evidence="14" id="KW-1185">Reference proteome</keyword>
<evidence type="ECO:0000259" key="11">
    <source>
        <dbReference type="Pfam" id="PF21082"/>
    </source>
</evidence>
<evidence type="ECO:0000256" key="4">
    <source>
        <dbReference type="ARBA" id="ARBA00022692"/>
    </source>
</evidence>
<keyword evidence="4 8" id="KW-0812">Transmembrane</keyword>
<comment type="similarity">
    <text evidence="2">Belongs to the MscS (TC 1.A.23) family.</text>
</comment>
<dbReference type="EMBL" id="CP042906">
    <property type="protein sequence ID" value="QEX16395.1"/>
    <property type="molecule type" value="Genomic_DNA"/>
</dbReference>
<feature type="domain" description="Mechanosensitive ion channel transmembrane helices 2/3" evidence="12">
    <location>
        <begin position="552"/>
        <end position="589"/>
    </location>
</feature>
<dbReference type="Gene3D" id="3.30.70.100">
    <property type="match status" value="1"/>
</dbReference>
<feature type="transmembrane region" description="Helical" evidence="8">
    <location>
        <begin position="453"/>
        <end position="474"/>
    </location>
</feature>
<evidence type="ECO:0000256" key="1">
    <source>
        <dbReference type="ARBA" id="ARBA00004651"/>
    </source>
</evidence>
<dbReference type="SUPFAM" id="SSF82689">
    <property type="entry name" value="Mechanosensitive channel protein MscS (YggB), C-terminal domain"/>
    <property type="match status" value="1"/>
</dbReference>
<dbReference type="Gene3D" id="1.10.287.1260">
    <property type="match status" value="1"/>
</dbReference>
<keyword evidence="3" id="KW-1003">Cell membrane</keyword>
<dbReference type="InterPro" id="IPR045276">
    <property type="entry name" value="YbiO_bact"/>
</dbReference>
<feature type="transmembrane region" description="Helical" evidence="8">
    <location>
        <begin position="298"/>
        <end position="322"/>
    </location>
</feature>
<dbReference type="InterPro" id="IPR011014">
    <property type="entry name" value="MscS_channel_TM-2"/>
</dbReference>
<dbReference type="InterPro" id="IPR049142">
    <property type="entry name" value="MS_channel_1st"/>
</dbReference>
<evidence type="ECO:0000256" key="5">
    <source>
        <dbReference type="ARBA" id="ARBA00022989"/>
    </source>
</evidence>
<organism evidence="13 14">
    <name type="scientific">Hypericibacter terrae</name>
    <dbReference type="NCBI Taxonomy" id="2602015"/>
    <lineage>
        <taxon>Bacteria</taxon>
        <taxon>Pseudomonadati</taxon>
        <taxon>Pseudomonadota</taxon>
        <taxon>Alphaproteobacteria</taxon>
        <taxon>Rhodospirillales</taxon>
        <taxon>Dongiaceae</taxon>
        <taxon>Hypericibacter</taxon>
    </lineage>
</organism>
<feature type="transmembrane region" description="Helical" evidence="8">
    <location>
        <begin position="494"/>
        <end position="515"/>
    </location>
</feature>
<dbReference type="SUPFAM" id="SSF82861">
    <property type="entry name" value="Mechanosensitive channel protein MscS (YggB), transmembrane region"/>
    <property type="match status" value="1"/>
</dbReference>
<dbReference type="Gene3D" id="2.30.30.60">
    <property type="match status" value="1"/>
</dbReference>
<name>A0A5J6MIR6_9PROT</name>
<dbReference type="InterPro" id="IPR010920">
    <property type="entry name" value="LSM_dom_sf"/>
</dbReference>
<reference evidence="13 14" key="1">
    <citation type="submission" date="2019-08" db="EMBL/GenBank/DDBJ databases">
        <title>Hyperibacter terrae gen. nov., sp. nov. and Hyperibacter viscosus sp. nov., two new members in the family Rhodospirillaceae isolated from the rhizosphere of Hypericum perforatum.</title>
        <authorList>
            <person name="Noviana Z."/>
        </authorList>
    </citation>
    <scope>NUCLEOTIDE SEQUENCE [LARGE SCALE GENOMIC DNA]</scope>
    <source>
        <strain evidence="13 14">R5913</strain>
    </source>
</reference>
<dbReference type="KEGG" id="htq:FRZ44_16880"/>
<feature type="transmembrane region" description="Helical" evidence="8">
    <location>
        <begin position="179"/>
        <end position="201"/>
    </location>
</feature>
<feature type="domain" description="Mechanosensitive ion channel MscS" evidence="10">
    <location>
        <begin position="591"/>
        <end position="654"/>
    </location>
</feature>
<dbReference type="PANTHER" id="PTHR30460">
    <property type="entry name" value="MODERATE CONDUCTANCE MECHANOSENSITIVE CHANNEL YBIO"/>
    <property type="match status" value="1"/>
</dbReference>
<dbReference type="GO" id="GO:0008381">
    <property type="term" value="F:mechanosensitive monoatomic ion channel activity"/>
    <property type="evidence" value="ECO:0007669"/>
    <property type="project" value="InterPro"/>
</dbReference>
<protein>
    <submittedName>
        <fullName evidence="13">Mechanosensitive ion channel protein MscS</fullName>
    </submittedName>
</protein>
<gene>
    <name evidence="13" type="ORF">FRZ44_16880</name>
</gene>
<feature type="region of interest" description="Disordered" evidence="7">
    <location>
        <begin position="747"/>
        <end position="776"/>
    </location>
</feature>
<evidence type="ECO:0000256" key="9">
    <source>
        <dbReference type="SAM" id="SignalP"/>
    </source>
</evidence>
<dbReference type="SUPFAM" id="SSF50182">
    <property type="entry name" value="Sm-like ribonucleoproteins"/>
    <property type="match status" value="1"/>
</dbReference>
<dbReference type="Pfam" id="PF00924">
    <property type="entry name" value="MS_channel_2nd"/>
    <property type="match status" value="1"/>
</dbReference>
<keyword evidence="9" id="KW-0732">Signal</keyword>
<feature type="compositionally biased region" description="Basic and acidic residues" evidence="7">
    <location>
        <begin position="766"/>
        <end position="776"/>
    </location>
</feature>
<feature type="transmembrane region" description="Helical" evidence="8">
    <location>
        <begin position="545"/>
        <end position="564"/>
    </location>
</feature>
<dbReference type="InterPro" id="IPR006685">
    <property type="entry name" value="MscS_channel_2nd"/>
</dbReference>
<feature type="domain" description="Mechanosensitive ion channel MscS C-terminal" evidence="11">
    <location>
        <begin position="661"/>
        <end position="748"/>
    </location>
</feature>
<sequence length="776" mass="83266">MVGATGRETPLPFRTTRWPARTAGLVLVLALLALPPALVQAADAGSATTSGGSATDTPTATTTTTTATAPEAGATATDGAVSRADIDHLIQILQDDKARGQLIEGLRAAAGEAPAVKAETPEAEPPATRLLVSLGDAVTGVGRAVAQAGDFVHDFPRFYRWAEHRLSDPDTRERLLLEVGQVVVVLAVGGVVEFGLPLLYLAWRRRLERQTPATIWRRVPLALGFTLLRLLPIVGFWIAAMAMVAVFRPDPLATLIAVAIVNAHVVTAVLSLIPFFLLAPTAPGLRLVKLPNRSARDIYGTVSTIIGVAAFGYFAAIAMGAAGLPPHIYQFLLDLLGVVVAALLALRVWQCRPRSNRLDAAEEPQTAVERSRSWLESVWHWPVLAYIAFALLVWLTRGGDGILFLARATATTAFIAAVIALIMVGVRHLRTRLEVRTGRIHQRNASFGGRVKLYVHAVIWLILAAVAVIAVLAVAETWSVPIVAWLATVGGERIIGSLISISIITAVGLILWELLNFGMERLIRPDDQTLEGLRRAARLRTLLPLFRQVSLAVLALFVVLISLSEIGIDIGPLIAGAGVVGIAVGFGAQAMVKDMLGGVSALVEDTMAVGDVVAAGGKSGVVELMTLRAIRLRDFDGTLHTVPFSDITIVSNSTKDFAFAVFRVNVAYNADVAEVQKIIVEIVKRIRQEPEFKAKIWDEVEMLGVDGFGDLAVTVLARVKVAPGMQWAVTRRFQGLLKEEFDRERIDMRSPARSISLPPPAATSEPPHKDEPATSA</sequence>
<dbReference type="PANTHER" id="PTHR30460:SF0">
    <property type="entry name" value="MODERATE CONDUCTANCE MECHANOSENSITIVE CHANNEL YBIO"/>
    <property type="match status" value="1"/>
</dbReference>
<evidence type="ECO:0000256" key="6">
    <source>
        <dbReference type="ARBA" id="ARBA00023136"/>
    </source>
</evidence>
<feature type="transmembrane region" description="Helical" evidence="8">
    <location>
        <begin position="570"/>
        <end position="592"/>
    </location>
</feature>
<evidence type="ECO:0000256" key="8">
    <source>
        <dbReference type="SAM" id="Phobius"/>
    </source>
</evidence>
<evidence type="ECO:0000259" key="12">
    <source>
        <dbReference type="Pfam" id="PF21088"/>
    </source>
</evidence>
<dbReference type="InterPro" id="IPR023408">
    <property type="entry name" value="MscS_beta-dom_sf"/>
</dbReference>
<keyword evidence="5 8" id="KW-1133">Transmembrane helix</keyword>
<dbReference type="GO" id="GO:0005886">
    <property type="term" value="C:plasma membrane"/>
    <property type="evidence" value="ECO:0007669"/>
    <property type="project" value="UniProtKB-SubCell"/>
</dbReference>
<evidence type="ECO:0000256" key="3">
    <source>
        <dbReference type="ARBA" id="ARBA00022475"/>
    </source>
</evidence>
<dbReference type="Proteomes" id="UP000326202">
    <property type="component" value="Chromosome"/>
</dbReference>
<dbReference type="Pfam" id="PF21088">
    <property type="entry name" value="MS_channel_1st"/>
    <property type="match status" value="1"/>
</dbReference>
<feature type="region of interest" description="Disordered" evidence="7">
    <location>
        <begin position="46"/>
        <end position="80"/>
    </location>
</feature>
<dbReference type="InterPro" id="IPR049278">
    <property type="entry name" value="MS_channel_C"/>
</dbReference>
<accession>A0A5J6MIR6</accession>
<dbReference type="Pfam" id="PF21082">
    <property type="entry name" value="MS_channel_3rd"/>
    <property type="match status" value="1"/>
</dbReference>
<feature type="transmembrane region" description="Helical" evidence="8">
    <location>
        <begin position="402"/>
        <end position="426"/>
    </location>
</feature>
<keyword evidence="6 8" id="KW-0472">Membrane</keyword>
<feature type="signal peptide" evidence="9">
    <location>
        <begin position="1"/>
        <end position="41"/>
    </location>
</feature>